<dbReference type="SMART" id="SM00355">
    <property type="entry name" value="ZnF_C2H2"/>
    <property type="match status" value="1"/>
</dbReference>
<accession>E9I702</accession>
<dbReference type="FunFam" id="3.30.160.60:FF:004400">
    <property type="match status" value="1"/>
</dbReference>
<dbReference type="AlphaFoldDB" id="E9I702"/>
<dbReference type="KEGG" id="dpx:DAPPUDRAFT_9984"/>
<dbReference type="PhylomeDB" id="E9I702"/>
<keyword evidence="1" id="KW-0862">Zinc</keyword>
<proteinExistence type="predicted"/>
<dbReference type="Gene3D" id="3.30.160.60">
    <property type="entry name" value="Classic Zinc Finger"/>
    <property type="match status" value="1"/>
</dbReference>
<dbReference type="EMBL" id="GL736825">
    <property type="protein sequence ID" value="EFX60228.1"/>
    <property type="molecule type" value="Genomic_DNA"/>
</dbReference>
<dbReference type="InParanoid" id="E9I702"/>
<dbReference type="GO" id="GO:0008270">
    <property type="term" value="F:zinc ion binding"/>
    <property type="evidence" value="ECO:0007669"/>
    <property type="project" value="UniProtKB-KW"/>
</dbReference>
<dbReference type="Proteomes" id="UP000000305">
    <property type="component" value="Unassembled WGS sequence"/>
</dbReference>
<keyword evidence="4" id="KW-1185">Reference proteome</keyword>
<sequence>CFSILKLKASLIAHEKIHTRDKPYECSYCGMRFHSPYLIKIHMRKHQPSQP</sequence>
<dbReference type="InterPro" id="IPR013087">
    <property type="entry name" value="Znf_C2H2_type"/>
</dbReference>
<name>E9I702_DAPPU</name>
<dbReference type="HOGENOM" id="CLU_3112347_0_0_1"/>
<gene>
    <name evidence="3" type="ORF">DAPPUDRAFT_9984</name>
</gene>
<dbReference type="SUPFAM" id="SSF57667">
    <property type="entry name" value="beta-beta-alpha zinc fingers"/>
    <property type="match status" value="1"/>
</dbReference>
<evidence type="ECO:0000259" key="2">
    <source>
        <dbReference type="PROSITE" id="PS50157"/>
    </source>
</evidence>
<keyword evidence="1" id="KW-0479">Metal-binding</keyword>
<protein>
    <recommendedName>
        <fullName evidence="2">C2H2-type domain-containing protein</fullName>
    </recommendedName>
</protein>
<dbReference type="Pfam" id="PF00096">
    <property type="entry name" value="zf-C2H2"/>
    <property type="match status" value="1"/>
</dbReference>
<feature type="non-terminal residue" evidence="3">
    <location>
        <position position="51"/>
    </location>
</feature>
<dbReference type="PROSITE" id="PS00028">
    <property type="entry name" value="ZINC_FINGER_C2H2_1"/>
    <property type="match status" value="1"/>
</dbReference>
<keyword evidence="1" id="KW-0863">Zinc-finger</keyword>
<dbReference type="PROSITE" id="PS50157">
    <property type="entry name" value="ZINC_FINGER_C2H2_2"/>
    <property type="match status" value="1"/>
</dbReference>
<organism evidence="3 4">
    <name type="scientific">Daphnia pulex</name>
    <name type="common">Water flea</name>
    <dbReference type="NCBI Taxonomy" id="6669"/>
    <lineage>
        <taxon>Eukaryota</taxon>
        <taxon>Metazoa</taxon>
        <taxon>Ecdysozoa</taxon>
        <taxon>Arthropoda</taxon>
        <taxon>Crustacea</taxon>
        <taxon>Branchiopoda</taxon>
        <taxon>Diplostraca</taxon>
        <taxon>Cladocera</taxon>
        <taxon>Anomopoda</taxon>
        <taxon>Daphniidae</taxon>
        <taxon>Daphnia</taxon>
    </lineage>
</organism>
<evidence type="ECO:0000313" key="4">
    <source>
        <dbReference type="Proteomes" id="UP000000305"/>
    </source>
</evidence>
<dbReference type="OrthoDB" id="1405595at2759"/>
<reference evidence="3 4" key="1">
    <citation type="journal article" date="2011" name="Science">
        <title>The ecoresponsive genome of Daphnia pulex.</title>
        <authorList>
            <person name="Colbourne J.K."/>
            <person name="Pfrender M.E."/>
            <person name="Gilbert D."/>
            <person name="Thomas W.K."/>
            <person name="Tucker A."/>
            <person name="Oakley T.H."/>
            <person name="Tokishita S."/>
            <person name="Aerts A."/>
            <person name="Arnold G.J."/>
            <person name="Basu M.K."/>
            <person name="Bauer D.J."/>
            <person name="Caceres C.E."/>
            <person name="Carmel L."/>
            <person name="Casola C."/>
            <person name="Choi J.H."/>
            <person name="Detter J.C."/>
            <person name="Dong Q."/>
            <person name="Dusheyko S."/>
            <person name="Eads B.D."/>
            <person name="Frohlich T."/>
            <person name="Geiler-Samerotte K.A."/>
            <person name="Gerlach D."/>
            <person name="Hatcher P."/>
            <person name="Jogdeo S."/>
            <person name="Krijgsveld J."/>
            <person name="Kriventseva E.V."/>
            <person name="Kultz D."/>
            <person name="Laforsch C."/>
            <person name="Lindquist E."/>
            <person name="Lopez J."/>
            <person name="Manak J.R."/>
            <person name="Muller J."/>
            <person name="Pangilinan J."/>
            <person name="Patwardhan R.P."/>
            <person name="Pitluck S."/>
            <person name="Pritham E.J."/>
            <person name="Rechtsteiner A."/>
            <person name="Rho M."/>
            <person name="Rogozin I.B."/>
            <person name="Sakarya O."/>
            <person name="Salamov A."/>
            <person name="Schaack S."/>
            <person name="Shapiro H."/>
            <person name="Shiga Y."/>
            <person name="Skalitzky C."/>
            <person name="Smith Z."/>
            <person name="Souvorov A."/>
            <person name="Sung W."/>
            <person name="Tang Z."/>
            <person name="Tsuchiya D."/>
            <person name="Tu H."/>
            <person name="Vos H."/>
            <person name="Wang M."/>
            <person name="Wolf Y.I."/>
            <person name="Yamagata H."/>
            <person name="Yamada T."/>
            <person name="Ye Y."/>
            <person name="Shaw J.R."/>
            <person name="Andrews J."/>
            <person name="Crease T.J."/>
            <person name="Tang H."/>
            <person name="Lucas S.M."/>
            <person name="Robertson H.M."/>
            <person name="Bork P."/>
            <person name="Koonin E.V."/>
            <person name="Zdobnov E.M."/>
            <person name="Grigoriev I.V."/>
            <person name="Lynch M."/>
            <person name="Boore J.L."/>
        </authorList>
    </citation>
    <scope>NUCLEOTIDE SEQUENCE [LARGE SCALE GENOMIC DNA]</scope>
</reference>
<evidence type="ECO:0000256" key="1">
    <source>
        <dbReference type="PROSITE-ProRule" id="PRU00042"/>
    </source>
</evidence>
<dbReference type="InterPro" id="IPR036236">
    <property type="entry name" value="Znf_C2H2_sf"/>
</dbReference>
<feature type="non-terminal residue" evidence="3">
    <location>
        <position position="1"/>
    </location>
</feature>
<feature type="domain" description="C2H2-type" evidence="2">
    <location>
        <begin position="24"/>
        <end position="51"/>
    </location>
</feature>
<evidence type="ECO:0000313" key="3">
    <source>
        <dbReference type="EMBL" id="EFX60228.1"/>
    </source>
</evidence>